<dbReference type="SUPFAM" id="SSF57850">
    <property type="entry name" value="RING/U-box"/>
    <property type="match status" value="1"/>
</dbReference>
<protein>
    <submittedName>
        <fullName evidence="9">Zinc finger, RING/FYVE/PHD-type, YMGG-like Gly-zipper</fullName>
    </submittedName>
</protein>
<dbReference type="InterPro" id="IPR013083">
    <property type="entry name" value="Znf_RING/FYVE/PHD"/>
</dbReference>
<sequence>MEVYTYQSHFMSSSSQFSFRNLVIKVKDCISSAVSMVIGSVVSAIVTFFFALVGTLLGAMTGALIGQETESGFVRGAAIGAISGAVFSIEVFESSLVLWKSEESGFGCVLYLVTNFRFIRYRLFILFSNGKSSGDTSEIDVIVSLLSGRLVRERIGPAMLSAVQSQMGAVETSFDEVHNLFDIGGSKGLTEYSVGKIPKIAITCNNDVDESGERVSCSVCLQDFQLGETVRSLPHCHHMFHLPCIDKWLHFYLLSCVGRSNSSVGITQTEQIK</sequence>
<evidence type="ECO:0000256" key="4">
    <source>
        <dbReference type="ARBA" id="ARBA00022833"/>
    </source>
</evidence>
<organism evidence="9 10">
    <name type="scientific">Artemisia annua</name>
    <name type="common">Sweet wormwood</name>
    <dbReference type="NCBI Taxonomy" id="35608"/>
    <lineage>
        <taxon>Eukaryota</taxon>
        <taxon>Viridiplantae</taxon>
        <taxon>Streptophyta</taxon>
        <taxon>Embryophyta</taxon>
        <taxon>Tracheophyta</taxon>
        <taxon>Spermatophyta</taxon>
        <taxon>Magnoliopsida</taxon>
        <taxon>eudicotyledons</taxon>
        <taxon>Gunneridae</taxon>
        <taxon>Pentapetalae</taxon>
        <taxon>asterids</taxon>
        <taxon>campanulids</taxon>
        <taxon>Asterales</taxon>
        <taxon>Asteraceae</taxon>
        <taxon>Asteroideae</taxon>
        <taxon>Anthemideae</taxon>
        <taxon>Artemisiinae</taxon>
        <taxon>Artemisia</taxon>
    </lineage>
</organism>
<dbReference type="Pfam" id="PF17123">
    <property type="entry name" value="zf-RING_11"/>
    <property type="match status" value="1"/>
</dbReference>
<dbReference type="Pfam" id="PF13441">
    <property type="entry name" value="Gly-zipper_YMGG"/>
    <property type="match status" value="1"/>
</dbReference>
<evidence type="ECO:0000256" key="7">
    <source>
        <dbReference type="SAM" id="Phobius"/>
    </source>
</evidence>
<evidence type="ECO:0000256" key="2">
    <source>
        <dbReference type="ARBA" id="ARBA00022723"/>
    </source>
</evidence>
<dbReference type="GO" id="GO:0016020">
    <property type="term" value="C:membrane"/>
    <property type="evidence" value="ECO:0007669"/>
    <property type="project" value="UniProtKB-SubCell"/>
</dbReference>
<dbReference type="PANTHER" id="PTHR46151:SF29">
    <property type="entry name" value="ZINC FINGER, RING_FYVE_PHD-TYPE, YMGG-LIKE GLY-ZIPPER-RELATED"/>
    <property type="match status" value="1"/>
</dbReference>
<comment type="subcellular location">
    <subcellularLocation>
        <location evidence="1">Membrane</location>
    </subcellularLocation>
</comment>
<evidence type="ECO:0000259" key="8">
    <source>
        <dbReference type="PROSITE" id="PS50089"/>
    </source>
</evidence>
<keyword evidence="3 6" id="KW-0863">Zinc-finger</keyword>
<dbReference type="InterPro" id="IPR001841">
    <property type="entry name" value="Znf_RING"/>
</dbReference>
<gene>
    <name evidence="9" type="ORF">CTI12_AA569530</name>
</gene>
<keyword evidence="4" id="KW-0862">Zinc</keyword>
<keyword evidence="2" id="KW-0479">Metal-binding</keyword>
<keyword evidence="7" id="KW-0812">Transmembrane</keyword>
<reference evidence="9 10" key="1">
    <citation type="journal article" date="2018" name="Mol. Plant">
        <title>The genome of Artemisia annua provides insight into the evolution of Asteraceae family and artemisinin biosynthesis.</title>
        <authorList>
            <person name="Shen Q."/>
            <person name="Zhang L."/>
            <person name="Liao Z."/>
            <person name="Wang S."/>
            <person name="Yan T."/>
            <person name="Shi P."/>
            <person name="Liu M."/>
            <person name="Fu X."/>
            <person name="Pan Q."/>
            <person name="Wang Y."/>
            <person name="Lv Z."/>
            <person name="Lu X."/>
            <person name="Zhang F."/>
            <person name="Jiang W."/>
            <person name="Ma Y."/>
            <person name="Chen M."/>
            <person name="Hao X."/>
            <person name="Li L."/>
            <person name="Tang Y."/>
            <person name="Lv G."/>
            <person name="Zhou Y."/>
            <person name="Sun X."/>
            <person name="Brodelius P.E."/>
            <person name="Rose J.K.C."/>
            <person name="Tang K."/>
        </authorList>
    </citation>
    <scope>NUCLEOTIDE SEQUENCE [LARGE SCALE GENOMIC DNA]</scope>
    <source>
        <strain evidence="10">cv. Huhao1</strain>
        <tissue evidence="9">Leaf</tissue>
    </source>
</reference>
<feature type="transmembrane region" description="Helical" evidence="7">
    <location>
        <begin position="41"/>
        <end position="65"/>
    </location>
</feature>
<comment type="caution">
    <text evidence="9">The sequence shown here is derived from an EMBL/GenBank/DDBJ whole genome shotgun (WGS) entry which is preliminary data.</text>
</comment>
<dbReference type="GO" id="GO:0008270">
    <property type="term" value="F:zinc ion binding"/>
    <property type="evidence" value="ECO:0007669"/>
    <property type="project" value="UniProtKB-KW"/>
</dbReference>
<dbReference type="OrthoDB" id="8062037at2759"/>
<dbReference type="PANTHER" id="PTHR46151">
    <property type="entry name" value="NEP1-INTERACTING PROTEIN-LIKE 2"/>
    <property type="match status" value="1"/>
</dbReference>
<evidence type="ECO:0000256" key="3">
    <source>
        <dbReference type="ARBA" id="ARBA00022771"/>
    </source>
</evidence>
<evidence type="ECO:0000256" key="5">
    <source>
        <dbReference type="ARBA" id="ARBA00023136"/>
    </source>
</evidence>
<dbReference type="InterPro" id="IPR027367">
    <property type="entry name" value="Gly-zipper_YMGG"/>
</dbReference>
<dbReference type="Gene3D" id="3.30.40.10">
    <property type="entry name" value="Zinc/RING finger domain, C3HC4 (zinc finger)"/>
    <property type="match status" value="1"/>
</dbReference>
<evidence type="ECO:0000313" key="10">
    <source>
        <dbReference type="Proteomes" id="UP000245207"/>
    </source>
</evidence>
<keyword evidence="10" id="KW-1185">Reference proteome</keyword>
<feature type="domain" description="RING-type" evidence="8">
    <location>
        <begin position="217"/>
        <end position="256"/>
    </location>
</feature>
<dbReference type="Proteomes" id="UP000245207">
    <property type="component" value="Unassembled WGS sequence"/>
</dbReference>
<name>A0A2U1KSH3_ARTAN</name>
<evidence type="ECO:0000256" key="1">
    <source>
        <dbReference type="ARBA" id="ARBA00004370"/>
    </source>
</evidence>
<keyword evidence="7" id="KW-1133">Transmembrane helix</keyword>
<accession>A0A2U1KSH3</accession>
<dbReference type="AlphaFoldDB" id="A0A2U1KSH3"/>
<evidence type="ECO:0000256" key="6">
    <source>
        <dbReference type="PROSITE-ProRule" id="PRU00175"/>
    </source>
</evidence>
<dbReference type="EMBL" id="PKPP01014392">
    <property type="protein sequence ID" value="PWA39709.1"/>
    <property type="molecule type" value="Genomic_DNA"/>
</dbReference>
<dbReference type="PROSITE" id="PS50089">
    <property type="entry name" value="ZF_RING_2"/>
    <property type="match status" value="1"/>
</dbReference>
<evidence type="ECO:0000313" key="9">
    <source>
        <dbReference type="EMBL" id="PWA39709.1"/>
    </source>
</evidence>
<proteinExistence type="predicted"/>
<keyword evidence="5 7" id="KW-0472">Membrane</keyword>